<dbReference type="EMBL" id="JARQWQ010000131">
    <property type="protein sequence ID" value="KAK2549118.1"/>
    <property type="molecule type" value="Genomic_DNA"/>
</dbReference>
<reference evidence="2" key="2">
    <citation type="journal article" date="2023" name="Science">
        <title>Genomic signatures of disease resistance in endangered staghorn corals.</title>
        <authorList>
            <person name="Vollmer S.V."/>
            <person name="Selwyn J.D."/>
            <person name="Despard B.A."/>
            <person name="Roesel C.L."/>
        </authorList>
    </citation>
    <scope>NUCLEOTIDE SEQUENCE</scope>
    <source>
        <strain evidence="2">K2</strain>
    </source>
</reference>
<feature type="region of interest" description="Disordered" evidence="1">
    <location>
        <begin position="1"/>
        <end position="22"/>
    </location>
</feature>
<protein>
    <submittedName>
        <fullName evidence="2">Uncharacterized protein</fullName>
    </submittedName>
</protein>
<organism evidence="2 3">
    <name type="scientific">Acropora cervicornis</name>
    <name type="common">Staghorn coral</name>
    <dbReference type="NCBI Taxonomy" id="6130"/>
    <lineage>
        <taxon>Eukaryota</taxon>
        <taxon>Metazoa</taxon>
        <taxon>Cnidaria</taxon>
        <taxon>Anthozoa</taxon>
        <taxon>Hexacorallia</taxon>
        <taxon>Scleractinia</taxon>
        <taxon>Astrocoeniina</taxon>
        <taxon>Acroporidae</taxon>
        <taxon>Acropora</taxon>
    </lineage>
</organism>
<accession>A0AAD9PUJ0</accession>
<name>A0AAD9PUJ0_ACRCE</name>
<gene>
    <name evidence="2" type="ORF">P5673_030492</name>
</gene>
<sequence>MLRPLTNSSDGDQSSFSDDDAEKKLDVSFSPLKNKPARHLNGNPCCLLLDLESSDNVDVVPILMNGKDTPNLISTRVPSRCQENASFIIDLDALENRKDVYSDDNGVWRPTGCKSKMFNVERGAGGKVVKLIKVGKGRRPGFHDVTVCTRTYVCLSCTSFHKTLVTVEYGKDIHQWFPLVLLTYYFVGSPIKFEVRAHGNRKTENLAHVRTEQSTKERVRENLKKQGSKRALFQTVKQAGGVCGAESPSSLPRNTRQAAHLKKKEERSSMHPTNPLAAILELQKSTFPGFIRDVTCNDLPKVMLFTDQVDNLVKFCCLMKPGLVSELGVDLTFQLGPFYVLSKQPFET</sequence>
<evidence type="ECO:0000313" key="3">
    <source>
        <dbReference type="Proteomes" id="UP001249851"/>
    </source>
</evidence>
<keyword evidence="3" id="KW-1185">Reference proteome</keyword>
<reference evidence="2" key="1">
    <citation type="journal article" date="2023" name="G3 (Bethesda)">
        <title>Whole genome assembly and annotation of the endangered Caribbean coral Acropora cervicornis.</title>
        <authorList>
            <person name="Selwyn J.D."/>
            <person name="Vollmer S.V."/>
        </authorList>
    </citation>
    <scope>NUCLEOTIDE SEQUENCE</scope>
    <source>
        <strain evidence="2">K2</strain>
    </source>
</reference>
<comment type="caution">
    <text evidence="2">The sequence shown here is derived from an EMBL/GenBank/DDBJ whole genome shotgun (WGS) entry which is preliminary data.</text>
</comment>
<proteinExistence type="predicted"/>
<evidence type="ECO:0000256" key="1">
    <source>
        <dbReference type="SAM" id="MobiDB-lite"/>
    </source>
</evidence>
<evidence type="ECO:0000313" key="2">
    <source>
        <dbReference type="EMBL" id="KAK2549118.1"/>
    </source>
</evidence>
<dbReference type="Proteomes" id="UP001249851">
    <property type="component" value="Unassembled WGS sequence"/>
</dbReference>
<dbReference type="AlphaFoldDB" id="A0AAD9PUJ0"/>